<evidence type="ECO:0008006" key="4">
    <source>
        <dbReference type="Google" id="ProtNLM"/>
    </source>
</evidence>
<keyword evidence="3" id="KW-1185">Reference proteome</keyword>
<dbReference type="InterPro" id="IPR025439">
    <property type="entry name" value="Spore_coat_CotO"/>
</dbReference>
<evidence type="ECO:0000313" key="3">
    <source>
        <dbReference type="Proteomes" id="UP000037109"/>
    </source>
</evidence>
<evidence type="ECO:0000313" key="2">
    <source>
        <dbReference type="EMBL" id="KON89402.1"/>
    </source>
</evidence>
<dbReference type="STRING" id="1459.AF332_23035"/>
<dbReference type="OrthoDB" id="2968468at2"/>
<dbReference type="RefSeq" id="WP_053436770.1">
    <property type="nucleotide sequence ID" value="NZ_LGUF01000007.1"/>
</dbReference>
<name>A0A0M0GIU6_SPOGL</name>
<dbReference type="EMBL" id="LGUF01000007">
    <property type="protein sequence ID" value="KON89402.1"/>
    <property type="molecule type" value="Genomic_DNA"/>
</dbReference>
<organism evidence="2 3">
    <name type="scientific">Sporosarcina globispora</name>
    <name type="common">Bacillus globisporus</name>
    <dbReference type="NCBI Taxonomy" id="1459"/>
    <lineage>
        <taxon>Bacteria</taxon>
        <taxon>Bacillati</taxon>
        <taxon>Bacillota</taxon>
        <taxon>Bacilli</taxon>
        <taxon>Bacillales</taxon>
        <taxon>Caryophanaceae</taxon>
        <taxon>Sporosarcina</taxon>
    </lineage>
</organism>
<sequence length="192" mass="22476">MAEKREKEPLFYIQQPNFQFPENRMQTVYSSRKAELERKREQVDSVQELAGTKDEQNMQELAGTKDEQKMQEEKIENIAEQVKVQEAIEEFEAGREEKKVASFAFTTEKRKPTFNRVKSFKEMGTLERLDYLIDFPKQLPPIPCIFETGEKAIRGFLVSKNEESVEVKLFDESTEQISLQSLQAIKMIGLRR</sequence>
<protein>
    <recommendedName>
        <fullName evidence="4">Spore coat protein CotO</fullName>
    </recommendedName>
</protein>
<dbReference type="PATRIC" id="fig|1459.3.peg.5081"/>
<dbReference type="AlphaFoldDB" id="A0A0M0GIU6"/>
<feature type="region of interest" description="Disordered" evidence="1">
    <location>
        <begin position="39"/>
        <end position="59"/>
    </location>
</feature>
<accession>A0A0M0GIU6</accession>
<proteinExistence type="predicted"/>
<dbReference type="Pfam" id="PF14153">
    <property type="entry name" value="Spore_coat_CotO"/>
    <property type="match status" value="1"/>
</dbReference>
<gene>
    <name evidence="2" type="ORF">AF332_23035</name>
</gene>
<reference evidence="3" key="1">
    <citation type="submission" date="2015-07" db="EMBL/GenBank/DDBJ databases">
        <title>Fjat-10036 dsm4.</title>
        <authorList>
            <person name="Liu B."/>
            <person name="Wang J."/>
            <person name="Zhu Y."/>
            <person name="Liu G."/>
            <person name="Chen Q."/>
            <person name="Chen Z."/>
            <person name="Lan J."/>
            <person name="Che J."/>
            <person name="Ge C."/>
            <person name="Shi H."/>
            <person name="Pan Z."/>
            <person name="Liu X."/>
        </authorList>
    </citation>
    <scope>NUCLEOTIDE SEQUENCE [LARGE SCALE GENOMIC DNA]</scope>
    <source>
        <strain evidence="3">DSM 4</strain>
    </source>
</reference>
<dbReference type="Proteomes" id="UP000037109">
    <property type="component" value="Unassembled WGS sequence"/>
</dbReference>
<evidence type="ECO:0000256" key="1">
    <source>
        <dbReference type="SAM" id="MobiDB-lite"/>
    </source>
</evidence>
<comment type="caution">
    <text evidence="2">The sequence shown here is derived from an EMBL/GenBank/DDBJ whole genome shotgun (WGS) entry which is preliminary data.</text>
</comment>